<protein>
    <submittedName>
        <fullName evidence="1">Uncharacterized protein</fullName>
    </submittedName>
</protein>
<accession>A0A6J5N243</accession>
<gene>
    <name evidence="1" type="ORF">UFOVP599_14</name>
</gene>
<name>A0A6J5N243_9CAUD</name>
<evidence type="ECO:0000313" key="1">
    <source>
        <dbReference type="EMBL" id="CAB4151360.1"/>
    </source>
</evidence>
<proteinExistence type="predicted"/>
<sequence length="60" mass="7076">MWHKLLIKLGIRKPIQPTLPEEWATDPNFIEFCKNRQLNAKRRPRLHKDVNVATKGEIDA</sequence>
<organism evidence="1">
    <name type="scientific">uncultured Caudovirales phage</name>
    <dbReference type="NCBI Taxonomy" id="2100421"/>
    <lineage>
        <taxon>Viruses</taxon>
        <taxon>Duplodnaviria</taxon>
        <taxon>Heunggongvirae</taxon>
        <taxon>Uroviricota</taxon>
        <taxon>Caudoviricetes</taxon>
        <taxon>Peduoviridae</taxon>
        <taxon>Maltschvirus</taxon>
        <taxon>Maltschvirus maltsch</taxon>
    </lineage>
</organism>
<dbReference type="EMBL" id="LR796556">
    <property type="protein sequence ID" value="CAB4151360.1"/>
    <property type="molecule type" value="Genomic_DNA"/>
</dbReference>
<reference evidence="1" key="1">
    <citation type="submission" date="2020-04" db="EMBL/GenBank/DDBJ databases">
        <authorList>
            <person name="Chiriac C."/>
            <person name="Salcher M."/>
            <person name="Ghai R."/>
            <person name="Kavagutti S V."/>
        </authorList>
    </citation>
    <scope>NUCLEOTIDE SEQUENCE</scope>
</reference>